<dbReference type="PROSITE" id="PS00041">
    <property type="entry name" value="HTH_ARAC_FAMILY_1"/>
    <property type="match status" value="1"/>
</dbReference>
<sequence>MRLGPVLRKSRLKQYLFYNRLGLDIVAQILYFRSVPNAVPRMSTLLSAPTSRIAIPSYFAQLPERVAWSTQDATFVEYRRFQDSIQTQVRLDNHLFMVVLHGQKEVHTPQGDLVMPAGTGGIIRKGSYLMSSRCCQEDRYESLLFFLPTSVLQSFAQEQAKALPKPQNTSSLQVGFTFPVTSSLELYLQSLVPFFKQPALAPAPLLHLKLQELLWQLWLHDTASDSFKTFLAQLQEIARPSLTELLEKNFLRQVTLEELAFMGGFSLSGLKRACQQTYGVAPGQWLRKRRLEHAHFLLRHSPAHVSEVADAIGYESSSHFVQAFKQHFGYTPGKRMPDPTTT</sequence>
<comment type="caution">
    <text evidence="5">The sequence shown here is derived from an EMBL/GenBank/DDBJ whole genome shotgun (WGS) entry which is preliminary data.</text>
</comment>
<dbReference type="PRINTS" id="PR00032">
    <property type="entry name" value="HTHARAC"/>
</dbReference>
<dbReference type="InterPro" id="IPR018060">
    <property type="entry name" value="HTH_AraC"/>
</dbReference>
<dbReference type="GO" id="GO:0003700">
    <property type="term" value="F:DNA-binding transcription factor activity"/>
    <property type="evidence" value="ECO:0007669"/>
    <property type="project" value="InterPro"/>
</dbReference>
<keyword evidence="3" id="KW-0804">Transcription</keyword>
<dbReference type="InterPro" id="IPR018062">
    <property type="entry name" value="HTH_AraC-typ_CS"/>
</dbReference>
<evidence type="ECO:0000256" key="3">
    <source>
        <dbReference type="ARBA" id="ARBA00023163"/>
    </source>
</evidence>
<dbReference type="PROSITE" id="PS01124">
    <property type="entry name" value="HTH_ARAC_FAMILY_2"/>
    <property type="match status" value="1"/>
</dbReference>
<proteinExistence type="predicted"/>
<keyword evidence="1" id="KW-0805">Transcription regulation</keyword>
<dbReference type="InterPro" id="IPR020449">
    <property type="entry name" value="Tscrpt_reg_AraC-type_HTH"/>
</dbReference>
<dbReference type="SUPFAM" id="SSF46689">
    <property type="entry name" value="Homeodomain-like"/>
    <property type="match status" value="1"/>
</dbReference>
<keyword evidence="6" id="KW-1185">Reference proteome</keyword>
<dbReference type="InterPro" id="IPR009057">
    <property type="entry name" value="Homeodomain-like_sf"/>
</dbReference>
<dbReference type="Pfam" id="PF22200">
    <property type="entry name" value="ExsA_N"/>
    <property type="match status" value="1"/>
</dbReference>
<feature type="domain" description="HTH araC/xylS-type" evidence="4">
    <location>
        <begin position="240"/>
        <end position="338"/>
    </location>
</feature>
<dbReference type="GO" id="GO:0043565">
    <property type="term" value="F:sequence-specific DNA binding"/>
    <property type="evidence" value="ECO:0007669"/>
    <property type="project" value="InterPro"/>
</dbReference>
<protein>
    <submittedName>
        <fullName evidence="5">AraC family transcriptional regulator</fullName>
    </submittedName>
</protein>
<dbReference type="InterPro" id="IPR050204">
    <property type="entry name" value="AraC_XylS_family_regulators"/>
</dbReference>
<accession>A0A3M9MUI3</accession>
<name>A0A3M9MUI3_9BACT</name>
<dbReference type="InterPro" id="IPR054015">
    <property type="entry name" value="ExsA-like_N"/>
</dbReference>
<evidence type="ECO:0000256" key="2">
    <source>
        <dbReference type="ARBA" id="ARBA00023125"/>
    </source>
</evidence>
<dbReference type="EMBL" id="RJJD01000004">
    <property type="protein sequence ID" value="RNI28865.1"/>
    <property type="molecule type" value="Genomic_DNA"/>
</dbReference>
<dbReference type="SMART" id="SM00342">
    <property type="entry name" value="HTH_ARAC"/>
    <property type="match status" value="1"/>
</dbReference>
<keyword evidence="2" id="KW-0238">DNA-binding</keyword>
<dbReference type="Pfam" id="PF12833">
    <property type="entry name" value="HTH_18"/>
    <property type="match status" value="1"/>
</dbReference>
<evidence type="ECO:0000313" key="6">
    <source>
        <dbReference type="Proteomes" id="UP000272117"/>
    </source>
</evidence>
<evidence type="ECO:0000256" key="1">
    <source>
        <dbReference type="ARBA" id="ARBA00023015"/>
    </source>
</evidence>
<organism evidence="5 6">
    <name type="scientific">Rufibacter latericius</name>
    <dbReference type="NCBI Taxonomy" id="2487040"/>
    <lineage>
        <taxon>Bacteria</taxon>
        <taxon>Pseudomonadati</taxon>
        <taxon>Bacteroidota</taxon>
        <taxon>Cytophagia</taxon>
        <taxon>Cytophagales</taxon>
        <taxon>Hymenobacteraceae</taxon>
        <taxon>Rufibacter</taxon>
    </lineage>
</organism>
<dbReference type="Gene3D" id="1.10.10.60">
    <property type="entry name" value="Homeodomain-like"/>
    <property type="match status" value="2"/>
</dbReference>
<dbReference type="AlphaFoldDB" id="A0A3M9MUI3"/>
<gene>
    <name evidence="5" type="ORF">EFB08_09585</name>
</gene>
<dbReference type="Proteomes" id="UP000272117">
    <property type="component" value="Unassembled WGS sequence"/>
</dbReference>
<evidence type="ECO:0000313" key="5">
    <source>
        <dbReference type="EMBL" id="RNI28865.1"/>
    </source>
</evidence>
<evidence type="ECO:0000259" key="4">
    <source>
        <dbReference type="PROSITE" id="PS01124"/>
    </source>
</evidence>
<reference evidence="5 6" key="1">
    <citation type="submission" date="2018-11" db="EMBL/GenBank/DDBJ databases">
        <title>Rufibacter latericius sp. nov., isolated from water in Baiyang Lake.</title>
        <authorList>
            <person name="Yang Y."/>
        </authorList>
    </citation>
    <scope>NUCLEOTIDE SEQUENCE [LARGE SCALE GENOMIC DNA]</scope>
    <source>
        <strain evidence="5 6">R-22-1c-1</strain>
    </source>
</reference>
<dbReference type="PANTHER" id="PTHR46796">
    <property type="entry name" value="HTH-TYPE TRANSCRIPTIONAL ACTIVATOR RHAS-RELATED"/>
    <property type="match status" value="1"/>
</dbReference>